<evidence type="ECO:0000256" key="3">
    <source>
        <dbReference type="ARBA" id="ARBA00023004"/>
    </source>
</evidence>
<dbReference type="PROSITE" id="PS51296">
    <property type="entry name" value="RIESKE"/>
    <property type="match status" value="1"/>
</dbReference>
<dbReference type="AlphaFoldDB" id="A0A364NHQ6"/>
<evidence type="ECO:0000256" key="2">
    <source>
        <dbReference type="ARBA" id="ARBA00022723"/>
    </source>
</evidence>
<keyword evidence="4" id="KW-0411">Iron-sulfur</keyword>
<comment type="caution">
    <text evidence="6">The sequence shown here is derived from an EMBL/GenBank/DDBJ whole genome shotgun (WGS) entry which is preliminary data.</text>
</comment>
<keyword evidence="7" id="KW-1185">Reference proteome</keyword>
<gene>
    <name evidence="6" type="ORF">DN062_17335</name>
</gene>
<dbReference type="OrthoDB" id="9794779at2"/>
<keyword evidence="2" id="KW-0479">Metal-binding</keyword>
<name>A0A364NHQ6_9GAMM</name>
<dbReference type="Pfam" id="PF00355">
    <property type="entry name" value="Rieske"/>
    <property type="match status" value="1"/>
</dbReference>
<proteinExistence type="predicted"/>
<feature type="domain" description="Rieske" evidence="5">
    <location>
        <begin position="2"/>
        <end position="86"/>
    </location>
</feature>
<dbReference type="GO" id="GO:0051537">
    <property type="term" value="F:2 iron, 2 sulfur cluster binding"/>
    <property type="evidence" value="ECO:0007669"/>
    <property type="project" value="UniProtKB-KW"/>
</dbReference>
<accession>A0A364NHQ6</accession>
<protein>
    <submittedName>
        <fullName evidence="6">Rieske (2Fe-2S) protein</fullName>
    </submittedName>
</protein>
<organism evidence="6 7">
    <name type="scientific">Nitrincola tibetensis</name>
    <dbReference type="NCBI Taxonomy" id="2219697"/>
    <lineage>
        <taxon>Bacteria</taxon>
        <taxon>Pseudomonadati</taxon>
        <taxon>Pseudomonadota</taxon>
        <taxon>Gammaproteobacteria</taxon>
        <taxon>Oceanospirillales</taxon>
        <taxon>Oceanospirillaceae</taxon>
        <taxon>Nitrincola</taxon>
    </lineage>
</organism>
<reference evidence="6 7" key="1">
    <citation type="submission" date="2018-06" db="EMBL/GenBank/DDBJ databases">
        <title>Nitrincola tibetense sp. nov., isolated from Lake XuguoCo on Tibetan Plateau.</title>
        <authorList>
            <person name="Xing P."/>
        </authorList>
    </citation>
    <scope>NUCLEOTIDE SEQUENCE [LARGE SCALE GENOMIC DNA]</scope>
    <source>
        <strain evidence="7">xg18</strain>
    </source>
</reference>
<dbReference type="EMBL" id="QKRX01000020">
    <property type="protein sequence ID" value="RAU16612.1"/>
    <property type="molecule type" value="Genomic_DNA"/>
</dbReference>
<evidence type="ECO:0000259" key="5">
    <source>
        <dbReference type="PROSITE" id="PS51296"/>
    </source>
</evidence>
<dbReference type="PANTHER" id="PTHR40261:SF1">
    <property type="entry name" value="RIESKE DOMAIN-CONTAINING PROTEIN"/>
    <property type="match status" value="1"/>
</dbReference>
<keyword evidence="1" id="KW-0001">2Fe-2S</keyword>
<dbReference type="PANTHER" id="PTHR40261">
    <property type="match status" value="1"/>
</dbReference>
<keyword evidence="3" id="KW-0408">Iron</keyword>
<dbReference type="CDD" id="cd03467">
    <property type="entry name" value="Rieske"/>
    <property type="match status" value="1"/>
</dbReference>
<dbReference type="Gene3D" id="2.102.10.10">
    <property type="entry name" value="Rieske [2Fe-2S] iron-sulphur domain"/>
    <property type="match status" value="1"/>
</dbReference>
<evidence type="ECO:0000313" key="6">
    <source>
        <dbReference type="EMBL" id="RAU16612.1"/>
    </source>
</evidence>
<dbReference type="SUPFAM" id="SSF50022">
    <property type="entry name" value="ISP domain"/>
    <property type="match status" value="1"/>
</dbReference>
<dbReference type="InterPro" id="IPR036922">
    <property type="entry name" value="Rieske_2Fe-2S_sf"/>
</dbReference>
<dbReference type="GO" id="GO:0046872">
    <property type="term" value="F:metal ion binding"/>
    <property type="evidence" value="ECO:0007669"/>
    <property type="project" value="UniProtKB-KW"/>
</dbReference>
<evidence type="ECO:0000256" key="4">
    <source>
        <dbReference type="ARBA" id="ARBA00023014"/>
    </source>
</evidence>
<sequence>MLNIGQLEDFPDNQAVNLDIDEQAFIVMRRKEAVYVYENRCPHRGIRLEWQANQLMDIEKQFIQCATHGALFKPETGVCIAGPCRHQSLRACQTSIHERHVYLVIS</sequence>
<evidence type="ECO:0000256" key="1">
    <source>
        <dbReference type="ARBA" id="ARBA00022714"/>
    </source>
</evidence>
<dbReference type="RefSeq" id="WP_112160557.1">
    <property type="nucleotide sequence ID" value="NZ_QKRX01000020.1"/>
</dbReference>
<evidence type="ECO:0000313" key="7">
    <source>
        <dbReference type="Proteomes" id="UP000250744"/>
    </source>
</evidence>
<dbReference type="Proteomes" id="UP000250744">
    <property type="component" value="Unassembled WGS sequence"/>
</dbReference>
<dbReference type="InterPro" id="IPR017941">
    <property type="entry name" value="Rieske_2Fe-2S"/>
</dbReference>